<dbReference type="EMBL" id="JBIMSO010000102">
    <property type="protein sequence ID" value="MFH5211390.1"/>
    <property type="molecule type" value="Genomic_DNA"/>
</dbReference>
<reference evidence="1 2" key="1">
    <citation type="submission" date="2024-10" db="EMBL/GenBank/DDBJ databases">
        <authorList>
            <person name="Riesco R."/>
        </authorList>
    </citation>
    <scope>NUCLEOTIDE SEQUENCE [LARGE SCALE GENOMIC DNA]</scope>
    <source>
        <strain evidence="1 2">NCIMB 15449</strain>
    </source>
</reference>
<gene>
    <name evidence="1" type="ORF">ACHIPZ_24770</name>
</gene>
<evidence type="ECO:0000313" key="2">
    <source>
        <dbReference type="Proteomes" id="UP001609175"/>
    </source>
</evidence>
<dbReference type="RefSeq" id="WP_395117830.1">
    <property type="nucleotide sequence ID" value="NZ_JBIMSO010000102.1"/>
</dbReference>
<comment type="caution">
    <text evidence="1">The sequence shown here is derived from an EMBL/GenBank/DDBJ whole genome shotgun (WGS) entry which is preliminary data.</text>
</comment>
<protein>
    <recommendedName>
        <fullName evidence="3">Helix-turn-helix domain-containing protein</fullName>
    </recommendedName>
</protein>
<sequence length="173" mass="19544">MPRIAKRSSKVPHYEVAPGLLAYEWIEVVSTPADNLPYAVTALIEPEGGRYVVRKLVAERVPDGLPVQRGELAKISVEPFIREAAREVMQVTGPGEWRPISPTPDFWDRIDDGSGLSEEDLPQLAMLYRWIKLQDGRPTTILARDLKMSTATVRRWLARAVEAGHMSQEERTR</sequence>
<dbReference type="Proteomes" id="UP001609175">
    <property type="component" value="Unassembled WGS sequence"/>
</dbReference>
<evidence type="ECO:0000313" key="1">
    <source>
        <dbReference type="EMBL" id="MFH5211390.1"/>
    </source>
</evidence>
<proteinExistence type="predicted"/>
<name>A0ABW7JWR8_9NOCA</name>
<evidence type="ECO:0008006" key="3">
    <source>
        <dbReference type="Google" id="ProtNLM"/>
    </source>
</evidence>
<accession>A0ABW7JWR8</accession>
<organism evidence="1 2">
    <name type="scientific">Antrihabitans spumae</name>
    <dbReference type="NCBI Taxonomy" id="3373370"/>
    <lineage>
        <taxon>Bacteria</taxon>
        <taxon>Bacillati</taxon>
        <taxon>Actinomycetota</taxon>
        <taxon>Actinomycetes</taxon>
        <taxon>Mycobacteriales</taxon>
        <taxon>Nocardiaceae</taxon>
        <taxon>Antrihabitans</taxon>
    </lineage>
</organism>